<sequence>MKSLIDAAKKHGNPHKLILQLVMARGGIRTSKIADVFQRICQACSLDTEITEDCTPDAIYESYFVMYATKSAAKSTKLLIFSDHEKLLFETWIEIMFVKNPVQERGEIDAKTALDACINSNIRPLQAEAFLNKLEKDHIFQKLQETDSYIFSARAVKELEPILRTSDYEVWTCLICSNLVITRRFSHQCITCGTVMHNTCLNKMIKLSNTEVSCPGHLDNGGRCTNRFGIETLELMVFEKAAPETINQQIEIVGVRGGNNTEDNAEQENAQDSAENELETTDEQREEEMTEGGEDMDEGGEEEEDGDEQMGELEEIFAEHNVEDTFASTSSNQETPVKAKKQSSAAKKSGDALDDLFAEMEEEEEDDDDNDAEE</sequence>
<organism evidence="1 2">
    <name type="scientific">Panagrolaimus sp. PS1159</name>
    <dbReference type="NCBI Taxonomy" id="55785"/>
    <lineage>
        <taxon>Eukaryota</taxon>
        <taxon>Metazoa</taxon>
        <taxon>Ecdysozoa</taxon>
        <taxon>Nematoda</taxon>
        <taxon>Chromadorea</taxon>
        <taxon>Rhabditida</taxon>
        <taxon>Tylenchina</taxon>
        <taxon>Panagrolaimomorpha</taxon>
        <taxon>Panagrolaimoidea</taxon>
        <taxon>Panagrolaimidae</taxon>
        <taxon>Panagrolaimus</taxon>
    </lineage>
</organism>
<accession>A0AC35GS17</accession>
<name>A0AC35GS17_9BILA</name>
<dbReference type="Proteomes" id="UP000887580">
    <property type="component" value="Unplaced"/>
</dbReference>
<reference evidence="2" key="1">
    <citation type="submission" date="2022-11" db="UniProtKB">
        <authorList>
            <consortium name="WormBaseParasite"/>
        </authorList>
    </citation>
    <scope>IDENTIFICATION</scope>
</reference>
<protein>
    <submittedName>
        <fullName evidence="2">RING-type E3 ubiquitin transferase</fullName>
    </submittedName>
</protein>
<evidence type="ECO:0000313" key="2">
    <source>
        <dbReference type="WBParaSite" id="PS1159_v2.g8185.t1"/>
    </source>
</evidence>
<proteinExistence type="predicted"/>
<dbReference type="WBParaSite" id="PS1159_v2.g8185.t1">
    <property type="protein sequence ID" value="PS1159_v2.g8185.t1"/>
    <property type="gene ID" value="PS1159_v2.g8185"/>
</dbReference>
<evidence type="ECO:0000313" key="1">
    <source>
        <dbReference type="Proteomes" id="UP000887580"/>
    </source>
</evidence>